<evidence type="ECO:0000259" key="9">
    <source>
        <dbReference type="PROSITE" id="PS50850"/>
    </source>
</evidence>
<evidence type="ECO:0000256" key="3">
    <source>
        <dbReference type="ARBA" id="ARBA00022448"/>
    </source>
</evidence>
<dbReference type="AlphaFoldDB" id="A0A9Q1K570"/>
<feature type="transmembrane region" description="Helical" evidence="8">
    <location>
        <begin position="164"/>
        <end position="184"/>
    </location>
</feature>
<reference evidence="10" key="1">
    <citation type="submission" date="2022-04" db="EMBL/GenBank/DDBJ databases">
        <title>Carnegiea gigantea Genome sequencing and assembly v2.</title>
        <authorList>
            <person name="Copetti D."/>
            <person name="Sanderson M.J."/>
            <person name="Burquez A."/>
            <person name="Wojciechowski M.F."/>
        </authorList>
    </citation>
    <scope>NUCLEOTIDE SEQUENCE</scope>
    <source>
        <strain evidence="10">SGP5-SGP5p</strain>
        <tissue evidence="10">Aerial part</tissue>
    </source>
</reference>
<dbReference type="Proteomes" id="UP001153076">
    <property type="component" value="Unassembled WGS sequence"/>
</dbReference>
<dbReference type="PROSITE" id="PS00217">
    <property type="entry name" value="SUGAR_TRANSPORT_2"/>
    <property type="match status" value="1"/>
</dbReference>
<comment type="caution">
    <text evidence="10">The sequence shown here is derived from an EMBL/GenBank/DDBJ whole genome shotgun (WGS) entry which is preliminary data.</text>
</comment>
<dbReference type="GO" id="GO:0016020">
    <property type="term" value="C:membrane"/>
    <property type="evidence" value="ECO:0007669"/>
    <property type="project" value="UniProtKB-SubCell"/>
</dbReference>
<feature type="transmembrane region" description="Helical" evidence="8">
    <location>
        <begin position="504"/>
        <end position="528"/>
    </location>
</feature>
<comment type="similarity">
    <text evidence="2 7">Belongs to the major facilitator superfamily. Sugar transporter (TC 2.A.1.1) family.</text>
</comment>
<proteinExistence type="inferred from homology"/>
<evidence type="ECO:0000256" key="4">
    <source>
        <dbReference type="ARBA" id="ARBA00022692"/>
    </source>
</evidence>
<keyword evidence="4 8" id="KW-0812">Transmembrane</keyword>
<feature type="transmembrane region" description="Helical" evidence="8">
    <location>
        <begin position="408"/>
        <end position="432"/>
    </location>
</feature>
<dbReference type="Gene3D" id="1.20.1250.20">
    <property type="entry name" value="MFS general substrate transporter like domains"/>
    <property type="match status" value="1"/>
</dbReference>
<feature type="transmembrane region" description="Helical" evidence="8">
    <location>
        <begin position="312"/>
        <end position="334"/>
    </location>
</feature>
<dbReference type="InterPro" id="IPR050360">
    <property type="entry name" value="MFS_Sugar_Transporters"/>
</dbReference>
<evidence type="ECO:0000256" key="6">
    <source>
        <dbReference type="ARBA" id="ARBA00023136"/>
    </source>
</evidence>
<dbReference type="SUPFAM" id="SSF103473">
    <property type="entry name" value="MFS general substrate transporter"/>
    <property type="match status" value="1"/>
</dbReference>
<evidence type="ECO:0000256" key="8">
    <source>
        <dbReference type="SAM" id="Phobius"/>
    </source>
</evidence>
<dbReference type="InterPro" id="IPR005828">
    <property type="entry name" value="MFS_sugar_transport-like"/>
</dbReference>
<dbReference type="Pfam" id="PF00083">
    <property type="entry name" value="Sugar_tr"/>
    <property type="match status" value="1"/>
</dbReference>
<feature type="transmembrane region" description="Helical" evidence="8">
    <location>
        <begin position="566"/>
        <end position="587"/>
    </location>
</feature>
<dbReference type="InterPro" id="IPR003663">
    <property type="entry name" value="Sugar/inositol_transpt"/>
</dbReference>
<dbReference type="FunFam" id="1.20.1250.20:FF:000152">
    <property type="entry name" value="Plastidic glucose transporter 4"/>
    <property type="match status" value="1"/>
</dbReference>
<dbReference type="EMBL" id="JAKOGI010000337">
    <property type="protein sequence ID" value="KAJ8436630.1"/>
    <property type="molecule type" value="Genomic_DNA"/>
</dbReference>
<dbReference type="OrthoDB" id="6612291at2759"/>
<feature type="transmembrane region" description="Helical" evidence="8">
    <location>
        <begin position="251"/>
        <end position="272"/>
    </location>
</feature>
<accession>A0A9Q1K570</accession>
<dbReference type="PANTHER" id="PTHR48022:SF2">
    <property type="entry name" value="PLASTIDIC GLUCOSE TRANSPORTER 4"/>
    <property type="match status" value="1"/>
</dbReference>
<feature type="transmembrane region" description="Helical" evidence="8">
    <location>
        <begin position="540"/>
        <end position="560"/>
    </location>
</feature>
<gene>
    <name evidence="10" type="ORF">Cgig2_029876</name>
</gene>
<evidence type="ECO:0000313" key="11">
    <source>
        <dbReference type="Proteomes" id="UP001153076"/>
    </source>
</evidence>
<evidence type="ECO:0000313" key="10">
    <source>
        <dbReference type="EMBL" id="KAJ8436630.1"/>
    </source>
</evidence>
<comment type="subcellular location">
    <subcellularLocation>
        <location evidence="1">Membrane</location>
        <topology evidence="1">Multi-pass membrane protein</topology>
    </subcellularLocation>
</comment>
<dbReference type="PROSITE" id="PS50850">
    <property type="entry name" value="MFS"/>
    <property type="match status" value="1"/>
</dbReference>
<dbReference type="CDD" id="cd17315">
    <property type="entry name" value="MFS_GLUT_like"/>
    <property type="match status" value="1"/>
</dbReference>
<keyword evidence="3 7" id="KW-0813">Transport</keyword>
<dbReference type="InterPro" id="IPR036259">
    <property type="entry name" value="MFS_trans_sf"/>
</dbReference>
<dbReference type="InterPro" id="IPR020846">
    <property type="entry name" value="MFS_dom"/>
</dbReference>
<dbReference type="NCBIfam" id="TIGR00879">
    <property type="entry name" value="SP"/>
    <property type="match status" value="1"/>
</dbReference>
<evidence type="ECO:0000256" key="5">
    <source>
        <dbReference type="ARBA" id="ARBA00022989"/>
    </source>
</evidence>
<evidence type="ECO:0000256" key="1">
    <source>
        <dbReference type="ARBA" id="ARBA00004141"/>
    </source>
</evidence>
<evidence type="ECO:0000256" key="2">
    <source>
        <dbReference type="ARBA" id="ARBA00010992"/>
    </source>
</evidence>
<feature type="transmembrane region" description="Helical" evidence="8">
    <location>
        <begin position="196"/>
        <end position="218"/>
    </location>
</feature>
<keyword evidence="6 8" id="KW-0472">Membrane</keyword>
<dbReference type="PANTHER" id="PTHR48022">
    <property type="entry name" value="PLASTIDIC GLUCOSE TRANSPORTER 4"/>
    <property type="match status" value="1"/>
</dbReference>
<sequence length="611" mass="64114">MMGSSHVVTANLGFQVQGRREAGIGVGGLRNSSSVLFSNLRFVKKKNKSSCCKLSPGSIAMGAGLARMGADHVLTSSAKFRSVKAQAASEFSGLDDLSLIRDSVGKQYSVIIYSMELGPFHLVHSSISTCKLIAGDIEDAAPLKSPGKSDAMPVKHQGKPSASVFPYVGVACLGAILFGYHLGVVNGALEYLSRDLGWVVSILLAGATVGSFTGGSLADKFGRKITFQLDAIPLAIGAYLCATAESVQTMMIGRLLCGIGIGISSALVPLYISEISPTEIRGALGSVNQLFICIGILLALVAGLPLAGNPSWWKAMFGIAAIPSVLLGLGMAMCPESPRWLFQSNQLCSAETILLQQGKVSEAEKSVAALYGKERVPEVMTSLKASVQGSSEPEAGWFDLFSSRYRKVVGVGAALFLFQQLAGINAVVYYSTSVFRNAGIESDVAASALVGAANVFGTVVASSLMDRKGRKSLLMTSFSGMAASMLLLSLTFTWNTLAPYSGTLAVLGTVLYVLSFSLGAGPVPALLLPEIFASRIRAKAVALSLGMHWASNFVIGLYFLSVVNMFGIRTVYLGFALVCTLAVMYIAGSVVETKGQSLEEIERALSPAPAV</sequence>
<dbReference type="InterPro" id="IPR005829">
    <property type="entry name" value="Sugar_transporter_CS"/>
</dbReference>
<dbReference type="GO" id="GO:0005351">
    <property type="term" value="F:carbohydrate:proton symporter activity"/>
    <property type="evidence" value="ECO:0007669"/>
    <property type="project" value="TreeGrafter"/>
</dbReference>
<dbReference type="PRINTS" id="PR00171">
    <property type="entry name" value="SUGRTRNSPORT"/>
</dbReference>
<name>A0A9Q1K570_9CARY</name>
<feature type="transmembrane region" description="Helical" evidence="8">
    <location>
        <begin position="444"/>
        <end position="465"/>
    </location>
</feature>
<feature type="domain" description="Major facilitator superfamily (MFS) profile" evidence="9">
    <location>
        <begin position="158"/>
        <end position="594"/>
    </location>
</feature>
<protein>
    <recommendedName>
        <fullName evidence="9">Major facilitator superfamily (MFS) profile domain-containing protein</fullName>
    </recommendedName>
</protein>
<organism evidence="10 11">
    <name type="scientific">Carnegiea gigantea</name>
    <dbReference type="NCBI Taxonomy" id="171969"/>
    <lineage>
        <taxon>Eukaryota</taxon>
        <taxon>Viridiplantae</taxon>
        <taxon>Streptophyta</taxon>
        <taxon>Embryophyta</taxon>
        <taxon>Tracheophyta</taxon>
        <taxon>Spermatophyta</taxon>
        <taxon>Magnoliopsida</taxon>
        <taxon>eudicotyledons</taxon>
        <taxon>Gunneridae</taxon>
        <taxon>Pentapetalae</taxon>
        <taxon>Caryophyllales</taxon>
        <taxon>Cactineae</taxon>
        <taxon>Cactaceae</taxon>
        <taxon>Cactoideae</taxon>
        <taxon>Echinocereeae</taxon>
        <taxon>Carnegiea</taxon>
    </lineage>
</organism>
<evidence type="ECO:0000256" key="7">
    <source>
        <dbReference type="RuleBase" id="RU003346"/>
    </source>
</evidence>
<keyword evidence="5 8" id="KW-1133">Transmembrane helix</keyword>
<keyword evidence="11" id="KW-1185">Reference proteome</keyword>
<feature type="transmembrane region" description="Helical" evidence="8">
    <location>
        <begin position="472"/>
        <end position="492"/>
    </location>
</feature>
<feature type="transmembrane region" description="Helical" evidence="8">
    <location>
        <begin position="284"/>
        <end position="306"/>
    </location>
</feature>